<dbReference type="RefSeq" id="WP_075774645.1">
    <property type="nucleotide sequence ID" value="NZ_CP019437.1"/>
</dbReference>
<sequence length="379" mass="41127">MKTLRPVIGLVLVAGALWVIVGEQMSGVSADAVVNAPVVTVRSSTAGKLSMPKRPLGADVAKGERLATVDDSLPDRTRLDDLRMEVANAQATVDRIESDLDAKRAQRKSYGERTKIYREHRIAEIETKLKFARARLDRLQPKAQGSETSATKVAQTAPPATTDTAPLMQAREDVALLEISLDAAKSGVFLGDGYNDAPSSEQRGADLDGAIASLEANLTEAQTRLKTLEDRRAQEQTRVTTMSSSHVTSPANGIYWETLQADGVTVQRGDPIMELVDCDVPLVTASVSEGVYNSLKVGDSATFKLASRDRIYDATVARLAGSGAADVYQHLAIAPNKEHLERYDVTLLVPELKSDPDLDCPVGRTGRVFFERRPLDFLR</sequence>
<feature type="coiled-coil region" evidence="2">
    <location>
        <begin position="79"/>
        <end position="106"/>
    </location>
</feature>
<feature type="region of interest" description="Disordered" evidence="3">
    <location>
        <begin position="141"/>
        <end position="161"/>
    </location>
</feature>
<feature type="compositionally biased region" description="Polar residues" evidence="3">
    <location>
        <begin position="143"/>
        <end position="153"/>
    </location>
</feature>
<gene>
    <name evidence="4" type="ORF">BMG03_09235</name>
</gene>
<name>A0ABN4XEX7_9RHOB</name>
<dbReference type="PANTHER" id="PTHR30386">
    <property type="entry name" value="MEMBRANE FUSION SUBUNIT OF EMRAB-TOLC MULTIDRUG EFFLUX PUMP"/>
    <property type="match status" value="1"/>
</dbReference>
<evidence type="ECO:0000313" key="4">
    <source>
        <dbReference type="EMBL" id="AQS47968.1"/>
    </source>
</evidence>
<keyword evidence="5" id="KW-1185">Reference proteome</keyword>
<reference evidence="4 5" key="1">
    <citation type="submission" date="2017-01" db="EMBL/GenBank/DDBJ databases">
        <title>The complete genome sequence of a sulfur-oxidizing marine bacterium Thioclava sp. 25B10_4T.</title>
        <authorList>
            <person name="Liu Y."/>
            <person name="Lai Q."/>
            <person name="Shao Z."/>
        </authorList>
    </citation>
    <scope>NUCLEOTIDE SEQUENCE [LARGE SCALE GENOMIC DNA]</scope>
    <source>
        <strain evidence="4 5">25B10_4</strain>
    </source>
</reference>
<dbReference type="EMBL" id="CP019437">
    <property type="protein sequence ID" value="AQS47968.1"/>
    <property type="molecule type" value="Genomic_DNA"/>
</dbReference>
<accession>A0ABN4XEX7</accession>
<feature type="coiled-coil region" evidence="2">
    <location>
        <begin position="211"/>
        <end position="238"/>
    </location>
</feature>
<keyword evidence="2" id="KW-0175">Coiled coil</keyword>
<dbReference type="Proteomes" id="UP000185622">
    <property type="component" value="Chromosome"/>
</dbReference>
<dbReference type="InterPro" id="IPR050739">
    <property type="entry name" value="MFP"/>
</dbReference>
<evidence type="ECO:0000313" key="5">
    <source>
        <dbReference type="Proteomes" id="UP000185622"/>
    </source>
</evidence>
<comment type="subcellular location">
    <subcellularLocation>
        <location evidence="1">Cell envelope</location>
    </subcellularLocation>
</comment>
<evidence type="ECO:0000256" key="1">
    <source>
        <dbReference type="ARBA" id="ARBA00004196"/>
    </source>
</evidence>
<proteinExistence type="predicted"/>
<organism evidence="4 5">
    <name type="scientific">Thioclava nitratireducens</name>
    <dbReference type="NCBI Taxonomy" id="1915078"/>
    <lineage>
        <taxon>Bacteria</taxon>
        <taxon>Pseudomonadati</taxon>
        <taxon>Pseudomonadota</taxon>
        <taxon>Alphaproteobacteria</taxon>
        <taxon>Rhodobacterales</taxon>
        <taxon>Paracoccaceae</taxon>
        <taxon>Thioclava</taxon>
    </lineage>
</organism>
<dbReference type="PANTHER" id="PTHR30386:SF19">
    <property type="entry name" value="MULTIDRUG EXPORT PROTEIN EMRA-RELATED"/>
    <property type="match status" value="1"/>
</dbReference>
<evidence type="ECO:0000256" key="3">
    <source>
        <dbReference type="SAM" id="MobiDB-lite"/>
    </source>
</evidence>
<evidence type="ECO:0000256" key="2">
    <source>
        <dbReference type="SAM" id="Coils"/>
    </source>
</evidence>
<protein>
    <submittedName>
        <fullName evidence="4">HlyD family secretion protein</fullName>
    </submittedName>
</protein>